<gene>
    <name evidence="2" type="ORF">Psi01_83790</name>
</gene>
<evidence type="ECO:0000313" key="2">
    <source>
        <dbReference type="EMBL" id="GIH97749.1"/>
    </source>
</evidence>
<reference evidence="2 3" key="1">
    <citation type="submission" date="2021-01" db="EMBL/GenBank/DDBJ databases">
        <title>Whole genome shotgun sequence of Planobispora siamensis NBRC 107568.</title>
        <authorList>
            <person name="Komaki H."/>
            <person name="Tamura T."/>
        </authorList>
    </citation>
    <scope>NUCLEOTIDE SEQUENCE [LARGE SCALE GENOMIC DNA]</scope>
    <source>
        <strain evidence="2 3">NBRC 107568</strain>
    </source>
</reference>
<feature type="compositionally biased region" description="Basic and acidic residues" evidence="1">
    <location>
        <begin position="319"/>
        <end position="332"/>
    </location>
</feature>
<dbReference type="Proteomes" id="UP000619788">
    <property type="component" value="Unassembled WGS sequence"/>
</dbReference>
<dbReference type="EMBL" id="BOOJ01000098">
    <property type="protein sequence ID" value="GIH97749.1"/>
    <property type="molecule type" value="Genomic_DNA"/>
</dbReference>
<dbReference type="SUPFAM" id="SSF53474">
    <property type="entry name" value="alpha/beta-Hydrolases"/>
    <property type="match status" value="1"/>
</dbReference>
<dbReference type="RefSeq" id="WP_204069736.1">
    <property type="nucleotide sequence ID" value="NZ_BOOJ01000098.1"/>
</dbReference>
<organism evidence="2 3">
    <name type="scientific">Planobispora siamensis</name>
    <dbReference type="NCBI Taxonomy" id="936338"/>
    <lineage>
        <taxon>Bacteria</taxon>
        <taxon>Bacillati</taxon>
        <taxon>Actinomycetota</taxon>
        <taxon>Actinomycetes</taxon>
        <taxon>Streptosporangiales</taxon>
        <taxon>Streptosporangiaceae</taxon>
        <taxon>Planobispora</taxon>
    </lineage>
</organism>
<dbReference type="Gene3D" id="3.40.50.1820">
    <property type="entry name" value="alpha/beta hydrolase"/>
    <property type="match status" value="1"/>
</dbReference>
<evidence type="ECO:0000256" key="1">
    <source>
        <dbReference type="SAM" id="MobiDB-lite"/>
    </source>
</evidence>
<sequence>MHIVHGLIRAPGEADWGGHRVDLVYGETVAVNRGSEDPPEKLTVARSVSAFPATDGAFEMVTADLANIVAPIEISVAGPDGAVLAGRALSVKELEEDVVIDAVPLRPRVIKPSDVPALGRRLRLSGRVFDELGRNVPAGLPVLISGVPKGRQGLVPLIATETQPSGYFGADWAPDLLDNAHAQVAGGPPLTVRLADGRLPLKVILVTRLSDEVLAEGACDCETAPPLGAAADDVAGNPQGFSQDLGGTCQDLTTPNRVVEEFTYNLVVRTTEPQIKGTTLAARRVVPQQVLSDLAKVTIPPRGDLALPPGVALSDGDQADGHADNPADDPPRRIAPMVDAVTVRELLRRPTALTTDVVRLTVLNKELRHVMDVVDVARRTAATRVALDAATPVDWDDTPTLYQATTVAHGHVLNFRQVWRADGYSLGDLLHSVPLAPGQQRRLAVLDWERREETRRAETLEFEEELDAVLSRDRDISEIAGSRLAEESAGGSRASQWGVAGGIGGGFIGNGWGIFGGVAGGAGGASADAWQASSRTLSASTLQALRDRTSQRASAVRDQRSTVVKTVAQSEGVRADTEFVANFNHCHAITVQHFEVLRHFLVDHELADVRECLFVPMPITLFDPDKARRWRESLQRHLRDRSLRPAFDAVERVLDHWQGYDLPEHRFSEEAPEELRGELRVSFVLPRPRDAADGGFQLEHWRPLRPLLFSDALELWTARLNGRVQGERDRIFRTEIAPQLAERLVQRLRFGYVTRSGTEVPLPLDATLVSRYAEGIPLYVSLRPSGPLPPIAREEIARFTISYPEGDLPPDAQVIVTGGRVLYHSPHMDHLLFDRPRLLNDLGGADRVVVPTPVTRQELRNPRAQDRHLAERLVAHLNEHIEWYHQAIWANMNAARRYMLLDGVIAPNSGGRSVAGVVENRLIGISGNCLILPVAPGIHLDPTLVRDDKRIGLRNAYAADAPPPLRVSVPTRGVYAEAVAGKCNSCEVPDDTRFWRWGESPLPETLTPIEPVSTVSRAVPQEALTPSPLPQPLVSIQNAPELPDPIGLQDALKILAQGNLFKDITGLTQTQKNALAAFKGALDTAQFFGQQAADLAKQQNLGRTVDRTLSQIEKARADGLLSPEQAQSLAVSALRSLVGQPRQADQPPADDPAVKKVIDAAAQSDQAQVAVRTPEETVEAAFAGVVGAAGALTPRSETRAEFVRLPIQFDDLAGGGTTRFMLIRPPTRATAAVRGLQESLGQRQVGQYGKAFFDAGLLVPDPAAAGQFQARMRLRITWPASGGGAVAGGGRLPVVVLLHGQHKAWNVKWKTTPTGTVGGVDIFDADRVDEVPNFQGYAYLQDVLARLGIVSVSVDTNYANVFGSLVETRADMAIEALHAMRRFDLDPASRFHGRLDFDRVGLFGHSRGGDAVVRAVKKNLATAGSPYKIVAVCSLAPTDYTGTARPPTGGEIGRQDLAAGDLDFYLVLHGAQDGDVCGLGGAPDPVGTGFRHYDRARCRKALVFLDGCNHNRFNTTWPMTDPFRVPGEAVRSATEHRMLAGEYIGGMFAWQLTGHTEFALLFTGQRANERGVPASIVWAFGTQMSLLDGFEGAAPAGTTRTVGASAEVKPFGDVSIGGAAIASRTAHQTRVLHADVTGGAGKCLELAFGAPKDLSGFSDLSIALTADFNITTKTAIAGSPLPDLKITLVDDAGKSATVTRAAFRPGSVPGRPAFHMVDVGRGPQNATLLHLETAGIAFSAFAGVDLAKVRKVILDTVAGTAPHVFVDDIRVSKV</sequence>
<keyword evidence="3" id="KW-1185">Reference proteome</keyword>
<feature type="region of interest" description="Disordered" evidence="1">
    <location>
        <begin position="308"/>
        <end position="332"/>
    </location>
</feature>
<dbReference type="InterPro" id="IPR029058">
    <property type="entry name" value="AB_hydrolase_fold"/>
</dbReference>
<proteinExistence type="predicted"/>
<comment type="caution">
    <text evidence="2">The sequence shown here is derived from an EMBL/GenBank/DDBJ whole genome shotgun (WGS) entry which is preliminary data.</text>
</comment>
<accession>A0A8J3SST2</accession>
<name>A0A8J3SST2_9ACTN</name>
<evidence type="ECO:0000313" key="3">
    <source>
        <dbReference type="Proteomes" id="UP000619788"/>
    </source>
</evidence>
<protein>
    <submittedName>
        <fullName evidence="2">Uncharacterized protein</fullName>
    </submittedName>
</protein>